<dbReference type="eggNOG" id="COG4933">
    <property type="taxonomic scope" value="Bacteria"/>
</dbReference>
<dbReference type="KEGG" id="bam:Bamb_3973"/>
<reference evidence="1" key="1">
    <citation type="submission" date="2006-08" db="EMBL/GenBank/DDBJ databases">
        <title>Complete sequence of Chromosome 2 of Burkholderia cepacia AMMD.</title>
        <authorList>
            <consortium name="US DOE Joint Genome Institute"/>
            <person name="Copeland A."/>
            <person name="Lucas S."/>
            <person name="Lapidus A."/>
            <person name="Barry K."/>
            <person name="Detter J.C."/>
            <person name="Glavina del Rio T."/>
            <person name="Hammon N."/>
            <person name="Israni S."/>
            <person name="Pitluck S."/>
            <person name="Bruce D."/>
            <person name="Chain P."/>
            <person name="Malfatti S."/>
            <person name="Shin M."/>
            <person name="Vergez L."/>
            <person name="Schmutz J."/>
            <person name="Larimer F."/>
            <person name="Land M."/>
            <person name="Hauser L."/>
            <person name="Kyrpides N."/>
            <person name="Kim E."/>
            <person name="Parke J."/>
            <person name="Coenye T."/>
            <person name="Konstantinidis K."/>
            <person name="Ramette A."/>
            <person name="Tiedje J."/>
            <person name="Richardson P."/>
        </authorList>
    </citation>
    <scope>NUCLEOTIDE SEQUENCE</scope>
    <source>
        <strain evidence="1">AMMD</strain>
    </source>
</reference>
<gene>
    <name evidence="1" type="ordered locus">Bamb_3973</name>
</gene>
<accession>Q0B8J6</accession>
<evidence type="ECO:0008006" key="3">
    <source>
        <dbReference type="Google" id="ProtNLM"/>
    </source>
</evidence>
<organism evidence="1 2">
    <name type="scientific">Burkholderia ambifaria (strain ATCC BAA-244 / DSM 16087 / CCUG 44356 / LMG 19182 / AMMD)</name>
    <name type="common">Burkholderia cepacia (strain AMMD)</name>
    <dbReference type="NCBI Taxonomy" id="339670"/>
    <lineage>
        <taxon>Bacteria</taxon>
        <taxon>Pseudomonadati</taxon>
        <taxon>Pseudomonadota</taxon>
        <taxon>Betaproteobacteria</taxon>
        <taxon>Burkholderiales</taxon>
        <taxon>Burkholderiaceae</taxon>
        <taxon>Burkholderia</taxon>
        <taxon>Burkholderia cepacia complex</taxon>
    </lineage>
</organism>
<sequence length="231" mass="26395">MALLLKGRCRWRNDKTRSGIGGACVNRWRYDFARTRRTDPPKAVVRVVVERVVVALCRSHRITDPSRLSIGAVMNTQMCIDLSSAEPVASTEIVLSLQDRAYELVKSGVKKLEFRKRWRSGPCTAYIYRSGSKRELSAYMKLGPPIYGTPQEIGRLAEQMLPGNGPAVEEYLMSTQGGYAIPIEEFREFPPFSLAELRVTGFHPPQYFFYLSNYPELQRALEGRRSRRRND</sequence>
<name>Q0B8J6_BURCM</name>
<dbReference type="AlphaFoldDB" id="Q0B8J6"/>
<dbReference type="EMBL" id="CP000441">
    <property type="protein sequence ID" value="ABI89527.1"/>
    <property type="molecule type" value="Genomic_DNA"/>
</dbReference>
<protein>
    <recommendedName>
        <fullName evidence="3">ASCH domain-containing protein</fullName>
    </recommendedName>
</protein>
<evidence type="ECO:0000313" key="1">
    <source>
        <dbReference type="EMBL" id="ABI89527.1"/>
    </source>
</evidence>
<dbReference type="Proteomes" id="UP000000662">
    <property type="component" value="Chromosome 2"/>
</dbReference>
<keyword evidence="2" id="KW-1185">Reference proteome</keyword>
<proteinExistence type="predicted"/>
<evidence type="ECO:0000313" key="2">
    <source>
        <dbReference type="Proteomes" id="UP000000662"/>
    </source>
</evidence>